<dbReference type="RefSeq" id="WP_179279246.1">
    <property type="nucleotide sequence ID" value="NZ_FZNP01000039.1"/>
</dbReference>
<evidence type="ECO:0000313" key="5">
    <source>
        <dbReference type="Proteomes" id="UP000198420"/>
    </source>
</evidence>
<sequence length="248" mass="28184">MPVRLAGDAPLSDLSKEAELLVRRHENQVLRRQVRGRPQRDHLDRLWLAALSRLVHRRRWAEVFPVTPATILRWHRRLVARKWTYTDRRRPGRPPTGVSIRTLIVRMARESPTWGHRRIPGELARLGYTIAASHRMGDPAGGRSVHDLTAARQHGIVDGLTFWATAGYADKGYQGAGGAIGTPYKRKKGRKLGKRKKLFNRYHAKVRAVGERGAATLKQWHILRKARCSPSCLTAVVQAILTLEYQGR</sequence>
<dbReference type="InterPro" id="IPR027806">
    <property type="entry name" value="HARBI1_dom"/>
</dbReference>
<dbReference type="Proteomes" id="UP000198420">
    <property type="component" value="Unassembled WGS sequence"/>
</dbReference>
<keyword evidence="4" id="KW-0255">Endonuclease</keyword>
<accession>A0A239HY73</accession>
<protein>
    <submittedName>
        <fullName evidence="4">DDE superfamily endonuclease</fullName>
    </submittedName>
</protein>
<dbReference type="GO" id="GO:0004519">
    <property type="term" value="F:endonuclease activity"/>
    <property type="evidence" value="ECO:0007669"/>
    <property type="project" value="UniProtKB-KW"/>
</dbReference>
<organism evidence="4 5">
    <name type="scientific">Actinomadura mexicana</name>
    <dbReference type="NCBI Taxonomy" id="134959"/>
    <lineage>
        <taxon>Bacteria</taxon>
        <taxon>Bacillati</taxon>
        <taxon>Actinomycetota</taxon>
        <taxon>Actinomycetes</taxon>
        <taxon>Streptosporangiales</taxon>
        <taxon>Thermomonosporaceae</taxon>
        <taxon>Actinomadura</taxon>
    </lineage>
</organism>
<reference evidence="5" key="1">
    <citation type="submission" date="2017-06" db="EMBL/GenBank/DDBJ databases">
        <authorList>
            <person name="Varghese N."/>
            <person name="Submissions S."/>
        </authorList>
    </citation>
    <scope>NUCLEOTIDE SEQUENCE [LARGE SCALE GENOMIC DNA]</scope>
    <source>
        <strain evidence="5">DSM 44485</strain>
    </source>
</reference>
<gene>
    <name evidence="4" type="ORF">SAMN06265355_1392</name>
</gene>
<dbReference type="GO" id="GO:0046872">
    <property type="term" value="F:metal ion binding"/>
    <property type="evidence" value="ECO:0007669"/>
    <property type="project" value="UniProtKB-KW"/>
</dbReference>
<feature type="domain" description="DDE Tnp4" evidence="3">
    <location>
        <begin position="144"/>
        <end position="243"/>
    </location>
</feature>
<evidence type="ECO:0000259" key="3">
    <source>
        <dbReference type="Pfam" id="PF13359"/>
    </source>
</evidence>
<dbReference type="EMBL" id="FZNP01000039">
    <property type="protein sequence ID" value="SNS85144.1"/>
    <property type="molecule type" value="Genomic_DNA"/>
</dbReference>
<name>A0A239HY73_9ACTN</name>
<evidence type="ECO:0000256" key="1">
    <source>
        <dbReference type="ARBA" id="ARBA00001968"/>
    </source>
</evidence>
<comment type="cofactor">
    <cofactor evidence="1">
        <name>a divalent metal cation</name>
        <dbReference type="ChEBI" id="CHEBI:60240"/>
    </cofactor>
</comment>
<keyword evidence="4" id="KW-0378">Hydrolase</keyword>
<dbReference type="Pfam" id="PF13359">
    <property type="entry name" value="DDE_Tnp_4"/>
    <property type="match status" value="1"/>
</dbReference>
<keyword evidence="2" id="KW-0479">Metal-binding</keyword>
<proteinExistence type="predicted"/>
<dbReference type="AlphaFoldDB" id="A0A239HY73"/>
<evidence type="ECO:0000313" key="4">
    <source>
        <dbReference type="EMBL" id="SNS85144.1"/>
    </source>
</evidence>
<keyword evidence="5" id="KW-1185">Reference proteome</keyword>
<evidence type="ECO:0000256" key="2">
    <source>
        <dbReference type="ARBA" id="ARBA00022723"/>
    </source>
</evidence>
<keyword evidence="4" id="KW-0540">Nuclease</keyword>